<evidence type="ECO:0000313" key="2">
    <source>
        <dbReference type="Proteomes" id="UP000832034"/>
    </source>
</evidence>
<protein>
    <submittedName>
        <fullName evidence="1">Transposase</fullName>
    </submittedName>
</protein>
<name>A0ABY4EE07_VITST</name>
<sequence length="43" mass="4874">MTKKSIRRHSDEFKQEMFDLVLKQGYSVVDAAQAVGTTSIKKT</sequence>
<dbReference type="Proteomes" id="UP000832034">
    <property type="component" value="Chromosome"/>
</dbReference>
<reference evidence="1" key="1">
    <citation type="submission" date="2021-12" db="EMBL/GenBank/DDBJ databases">
        <authorList>
            <person name="Veyrier F.J."/>
        </authorList>
    </citation>
    <scope>NUCLEOTIDE SEQUENCE</scope>
    <source>
        <strain evidence="1">SAG 1488-6</strain>
    </source>
</reference>
<keyword evidence="2" id="KW-1185">Reference proteome</keyword>
<evidence type="ECO:0000313" key="1">
    <source>
        <dbReference type="EMBL" id="UOO93662.1"/>
    </source>
</evidence>
<dbReference type="RefSeq" id="WP_019959494.1">
    <property type="nucleotide sequence ID" value="NZ_CP091512.1"/>
</dbReference>
<reference evidence="1" key="2">
    <citation type="journal article" date="2022" name="Res Sq">
        <title>Evolution of multicellular longitudinally dividing oral cavity symbionts (Neisseriaceae).</title>
        <authorList>
            <person name="Nyongesa S."/>
            <person name="Weber P."/>
            <person name="Bernet E."/>
            <person name="Pullido F."/>
            <person name="Nieckarz M."/>
            <person name="Delaby M."/>
            <person name="Nieves C."/>
            <person name="Viehboeck T."/>
            <person name="Krause N."/>
            <person name="Rivera-Millot A."/>
            <person name="Nakamura A."/>
            <person name="Vischer N."/>
            <person name="VanNieuwenhze M."/>
            <person name="Brun Y."/>
            <person name="Cava F."/>
            <person name="Bulgheresi S."/>
            <person name="Veyrier F."/>
        </authorList>
    </citation>
    <scope>NUCLEOTIDE SEQUENCE</scope>
    <source>
        <strain evidence="1">SAG 1488-6</strain>
    </source>
</reference>
<organism evidence="1 2">
    <name type="scientific">Vitreoscilla stercoraria</name>
    <dbReference type="NCBI Taxonomy" id="61"/>
    <lineage>
        <taxon>Bacteria</taxon>
        <taxon>Pseudomonadati</taxon>
        <taxon>Pseudomonadota</taxon>
        <taxon>Betaproteobacteria</taxon>
        <taxon>Neisseriales</taxon>
        <taxon>Neisseriaceae</taxon>
        <taxon>Vitreoscilla</taxon>
    </lineage>
</organism>
<proteinExistence type="predicted"/>
<dbReference type="EMBL" id="CP091512">
    <property type="protein sequence ID" value="UOO93662.1"/>
    <property type="molecule type" value="Genomic_DNA"/>
</dbReference>
<gene>
    <name evidence="1" type="ORF">LVJ81_06460</name>
</gene>
<accession>A0ABY4EE07</accession>